<evidence type="ECO:0000256" key="1">
    <source>
        <dbReference type="ARBA" id="ARBA00004141"/>
    </source>
</evidence>
<comment type="caution">
    <text evidence="11">The sequence shown here is derived from an EMBL/GenBank/DDBJ whole genome shotgun (WGS) entry which is preliminary data.</text>
</comment>
<evidence type="ECO:0000256" key="3">
    <source>
        <dbReference type="ARBA" id="ARBA00022989"/>
    </source>
</evidence>
<dbReference type="GO" id="GO:0004930">
    <property type="term" value="F:G protein-coupled receptor activity"/>
    <property type="evidence" value="ECO:0007669"/>
    <property type="project" value="UniProtKB-KW"/>
</dbReference>
<keyword evidence="8" id="KW-0807">Transducer</keyword>
<dbReference type="SUPFAM" id="SSF81321">
    <property type="entry name" value="Family A G protein-coupled receptor-like"/>
    <property type="match status" value="1"/>
</dbReference>
<dbReference type="GO" id="GO:0005886">
    <property type="term" value="C:plasma membrane"/>
    <property type="evidence" value="ECO:0007669"/>
    <property type="project" value="TreeGrafter"/>
</dbReference>
<evidence type="ECO:0000259" key="10">
    <source>
        <dbReference type="PROSITE" id="PS50262"/>
    </source>
</evidence>
<dbReference type="InterPro" id="IPR017452">
    <property type="entry name" value="GPCR_Rhodpsn_7TM"/>
</dbReference>
<evidence type="ECO:0000256" key="7">
    <source>
        <dbReference type="ARBA" id="ARBA00023180"/>
    </source>
</evidence>
<proteinExistence type="predicted"/>
<feature type="transmembrane region" description="Helical" evidence="9">
    <location>
        <begin position="128"/>
        <end position="153"/>
    </location>
</feature>
<feature type="domain" description="G-protein coupled receptors family 1 profile" evidence="10">
    <location>
        <begin position="77"/>
        <end position="334"/>
    </location>
</feature>
<name>A0AA88N2J0_TACVA</name>
<keyword evidence="4" id="KW-0297">G-protein coupled receptor</keyword>
<dbReference type="GO" id="GO:0007200">
    <property type="term" value="P:phospholipase C-activating G protein-coupled receptor signaling pathway"/>
    <property type="evidence" value="ECO:0007669"/>
    <property type="project" value="TreeGrafter"/>
</dbReference>
<keyword evidence="7" id="KW-0325">Glycoprotein</keyword>
<evidence type="ECO:0000313" key="12">
    <source>
        <dbReference type="Proteomes" id="UP001187315"/>
    </source>
</evidence>
<feature type="transmembrane region" description="Helical" evidence="9">
    <location>
        <begin position="65"/>
        <end position="86"/>
    </location>
</feature>
<keyword evidence="3 9" id="KW-1133">Transmembrane helix</keyword>
<feature type="transmembrane region" description="Helical" evidence="9">
    <location>
        <begin position="201"/>
        <end position="227"/>
    </location>
</feature>
<evidence type="ECO:0000256" key="8">
    <source>
        <dbReference type="ARBA" id="ARBA00023224"/>
    </source>
</evidence>
<keyword evidence="6" id="KW-0675">Receptor</keyword>
<evidence type="ECO:0000256" key="4">
    <source>
        <dbReference type="ARBA" id="ARBA00023040"/>
    </source>
</evidence>
<organism evidence="11 12">
    <name type="scientific">Tachysurus vachellii</name>
    <name type="common">Darkbarbel catfish</name>
    <name type="synonym">Pelteobagrus vachellii</name>
    <dbReference type="NCBI Taxonomy" id="175792"/>
    <lineage>
        <taxon>Eukaryota</taxon>
        <taxon>Metazoa</taxon>
        <taxon>Chordata</taxon>
        <taxon>Craniata</taxon>
        <taxon>Vertebrata</taxon>
        <taxon>Euteleostomi</taxon>
        <taxon>Actinopterygii</taxon>
        <taxon>Neopterygii</taxon>
        <taxon>Teleostei</taxon>
        <taxon>Ostariophysi</taxon>
        <taxon>Siluriformes</taxon>
        <taxon>Bagridae</taxon>
        <taxon>Tachysurus</taxon>
    </lineage>
</organism>
<keyword evidence="12" id="KW-1185">Reference proteome</keyword>
<evidence type="ECO:0000256" key="6">
    <source>
        <dbReference type="ARBA" id="ARBA00023170"/>
    </source>
</evidence>
<dbReference type="PANTHER" id="PTHR24232:SF107">
    <property type="entry name" value="HYDROXYCARBOXYLIC ACID RECEPTOR 2-LIKE"/>
    <property type="match status" value="1"/>
</dbReference>
<dbReference type="InterPro" id="IPR000276">
    <property type="entry name" value="GPCR_Rhodpsn"/>
</dbReference>
<dbReference type="PANTHER" id="PTHR24232">
    <property type="entry name" value="G-PROTEIN COUPLED RECEPTOR"/>
    <property type="match status" value="1"/>
</dbReference>
<protein>
    <recommendedName>
        <fullName evidence="10">G-protein coupled receptors family 1 profile domain-containing protein</fullName>
    </recommendedName>
</protein>
<dbReference type="EMBL" id="JAVHJS010000009">
    <property type="protein sequence ID" value="KAK2848018.1"/>
    <property type="molecule type" value="Genomic_DNA"/>
</dbReference>
<feature type="transmembrane region" description="Helical" evidence="9">
    <location>
        <begin position="288"/>
        <end position="309"/>
    </location>
</feature>
<feature type="transmembrane region" description="Helical" evidence="9">
    <location>
        <begin position="173"/>
        <end position="195"/>
    </location>
</feature>
<feature type="transmembrane region" description="Helical" evidence="9">
    <location>
        <begin position="248"/>
        <end position="276"/>
    </location>
</feature>
<evidence type="ECO:0000313" key="11">
    <source>
        <dbReference type="EMBL" id="KAK2848018.1"/>
    </source>
</evidence>
<feature type="transmembrane region" description="Helical" evidence="9">
    <location>
        <begin position="98"/>
        <end position="122"/>
    </location>
</feature>
<evidence type="ECO:0000256" key="2">
    <source>
        <dbReference type="ARBA" id="ARBA00022692"/>
    </source>
</evidence>
<dbReference type="Proteomes" id="UP001187315">
    <property type="component" value="Unassembled WGS sequence"/>
</dbReference>
<gene>
    <name evidence="11" type="ORF">Q7C36_009700</name>
</gene>
<dbReference type="AlphaFoldDB" id="A0AA88N2J0"/>
<dbReference type="Pfam" id="PF00001">
    <property type="entry name" value="7tm_1"/>
    <property type="match status" value="1"/>
</dbReference>
<keyword evidence="5 9" id="KW-0472">Membrane</keyword>
<dbReference type="Gene3D" id="1.20.1070.10">
    <property type="entry name" value="Rhodopsin 7-helix transmembrane proteins"/>
    <property type="match status" value="1"/>
</dbReference>
<evidence type="ECO:0000256" key="5">
    <source>
        <dbReference type="ARBA" id="ARBA00023136"/>
    </source>
</evidence>
<evidence type="ECO:0000256" key="9">
    <source>
        <dbReference type="SAM" id="Phobius"/>
    </source>
</evidence>
<sequence length="334" mass="36880">MLSTSRLFIMEYTVPNGSYGASISPSGYSLKYNTSVNSRNLTSLATLAEIIDDCNKNKTNGMRAYIQILNLVTALPANVVLLWLLLKNRKTMSPSEVLGLNFAILGVLFCLSLPLDISMVIAQNRSGLPLHIVQAFATLSYFGCPLLLTSMCLERYVAVTYPVLFMKLGKREYRAACSAIIWFLTCIMAAFMFVYTIANMALILSTILNVLFLVMVACLVGIVCVLSKKGPGEGGQNNSSIKKHALKNVVAILVPSTITYFPMLGLAPFLLIIQILEIKSTNRDICQFLMMFAVLPNFGICLGPMFYMARVKQMFCSRNNESGDTKETTTVQKM</sequence>
<keyword evidence="2 9" id="KW-0812">Transmembrane</keyword>
<accession>A0AA88N2J0</accession>
<dbReference type="PROSITE" id="PS50262">
    <property type="entry name" value="G_PROTEIN_RECEP_F1_2"/>
    <property type="match status" value="1"/>
</dbReference>
<dbReference type="GO" id="GO:0035025">
    <property type="term" value="P:positive regulation of Rho protein signal transduction"/>
    <property type="evidence" value="ECO:0007669"/>
    <property type="project" value="TreeGrafter"/>
</dbReference>
<reference evidence="11" key="1">
    <citation type="submission" date="2023-08" db="EMBL/GenBank/DDBJ databases">
        <title>Pelteobagrus vachellii genome.</title>
        <authorList>
            <person name="Liu H."/>
        </authorList>
    </citation>
    <scope>NUCLEOTIDE SEQUENCE</scope>
    <source>
        <strain evidence="11">PRFRI_2022a</strain>
        <tissue evidence="11">Muscle</tissue>
    </source>
</reference>
<comment type="subcellular location">
    <subcellularLocation>
        <location evidence="1">Membrane</location>
        <topology evidence="1">Multi-pass membrane protein</topology>
    </subcellularLocation>
</comment>